<dbReference type="EMBL" id="CAEZYF010000013">
    <property type="protein sequence ID" value="CAB4730647.1"/>
    <property type="molecule type" value="Genomic_DNA"/>
</dbReference>
<accession>A0A6J6S802</accession>
<dbReference type="AlphaFoldDB" id="A0A6J6S802"/>
<dbReference type="EMBL" id="CAFBOL010000031">
    <property type="protein sequence ID" value="CAB4989372.1"/>
    <property type="molecule type" value="Genomic_DNA"/>
</dbReference>
<name>A0A6J6S802_9ZZZZ</name>
<gene>
    <name evidence="3" type="ORF">UFOPK2656_02087</name>
    <name evidence="4" type="ORF">UFOPK3099_00151</name>
    <name evidence="5" type="ORF">UFOPK3267_02880</name>
    <name evidence="6" type="ORF">UFOPK3651_02330</name>
    <name evidence="7" type="ORF">UFOPK3931_01377</name>
    <name evidence="2" type="ORF">UFOPK4189_02161</name>
</gene>
<evidence type="ECO:0000313" key="6">
    <source>
        <dbReference type="EMBL" id="CAB4943087.1"/>
    </source>
</evidence>
<dbReference type="EMBL" id="CAFAAV010000006">
    <property type="protein sequence ID" value="CAB4801563.1"/>
    <property type="molecule type" value="Genomic_DNA"/>
</dbReference>
<evidence type="ECO:0000313" key="7">
    <source>
        <dbReference type="EMBL" id="CAB4989372.1"/>
    </source>
</evidence>
<evidence type="ECO:0000313" key="2">
    <source>
        <dbReference type="EMBL" id="CAB4364400.1"/>
    </source>
</evidence>
<dbReference type="EMBL" id="CAFBMT010000014">
    <property type="protein sequence ID" value="CAB4943087.1"/>
    <property type="molecule type" value="Genomic_DNA"/>
</dbReference>
<keyword evidence="1" id="KW-0812">Transmembrane</keyword>
<feature type="transmembrane region" description="Helical" evidence="1">
    <location>
        <begin position="74"/>
        <end position="99"/>
    </location>
</feature>
<feature type="transmembrane region" description="Helical" evidence="1">
    <location>
        <begin position="6"/>
        <end position="26"/>
    </location>
</feature>
<sequence>MTITDATTYAGWLAGLAIVALIATAWRRSAPATVHHDDPTTPADDEHWALAELHAPLDAPVPWTKKAWSAVAGFGLAVWVGAALATVIGFGTAFLVITLTNMLKQ</sequence>
<evidence type="ECO:0000256" key="1">
    <source>
        <dbReference type="SAM" id="Phobius"/>
    </source>
</evidence>
<evidence type="ECO:0000313" key="5">
    <source>
        <dbReference type="EMBL" id="CAB4853350.1"/>
    </source>
</evidence>
<proteinExistence type="predicted"/>
<dbReference type="EMBL" id="CAESGF010000013">
    <property type="protein sequence ID" value="CAB4364400.1"/>
    <property type="molecule type" value="Genomic_DNA"/>
</dbReference>
<evidence type="ECO:0000313" key="4">
    <source>
        <dbReference type="EMBL" id="CAB4801563.1"/>
    </source>
</evidence>
<evidence type="ECO:0000313" key="3">
    <source>
        <dbReference type="EMBL" id="CAB4730647.1"/>
    </source>
</evidence>
<dbReference type="EMBL" id="CAFBIY010000241">
    <property type="protein sequence ID" value="CAB4853350.1"/>
    <property type="molecule type" value="Genomic_DNA"/>
</dbReference>
<protein>
    <submittedName>
        <fullName evidence="3">Unannotated protein</fullName>
    </submittedName>
</protein>
<organism evidence="3">
    <name type="scientific">freshwater metagenome</name>
    <dbReference type="NCBI Taxonomy" id="449393"/>
    <lineage>
        <taxon>unclassified sequences</taxon>
        <taxon>metagenomes</taxon>
        <taxon>ecological metagenomes</taxon>
    </lineage>
</organism>
<keyword evidence="1" id="KW-1133">Transmembrane helix</keyword>
<reference evidence="3" key="1">
    <citation type="submission" date="2020-05" db="EMBL/GenBank/DDBJ databases">
        <authorList>
            <person name="Chiriac C."/>
            <person name="Salcher M."/>
            <person name="Ghai R."/>
            <person name="Kavagutti S V."/>
        </authorList>
    </citation>
    <scope>NUCLEOTIDE SEQUENCE</scope>
</reference>
<keyword evidence="1" id="KW-0472">Membrane</keyword>